<feature type="transmembrane region" description="Helical" evidence="1">
    <location>
        <begin position="103"/>
        <end position="128"/>
    </location>
</feature>
<feature type="transmembrane region" description="Helical" evidence="1">
    <location>
        <begin position="12"/>
        <end position="31"/>
    </location>
</feature>
<evidence type="ECO:0000313" key="3">
    <source>
        <dbReference type="Proteomes" id="UP000185544"/>
    </source>
</evidence>
<dbReference type="KEGG" id="pabo:BCY86_03835"/>
<evidence type="ECO:0000313" key="2">
    <source>
        <dbReference type="EMBL" id="APR99906.1"/>
    </source>
</evidence>
<keyword evidence="3" id="KW-1185">Reference proteome</keyword>
<dbReference type="AlphaFoldDB" id="A0A1L6MWJ6"/>
<proteinExistence type="predicted"/>
<dbReference type="EMBL" id="CP016908">
    <property type="protein sequence ID" value="APR99906.1"/>
    <property type="molecule type" value="Genomic_DNA"/>
</dbReference>
<dbReference type="SUPFAM" id="SSF48452">
    <property type="entry name" value="TPR-like"/>
    <property type="match status" value="1"/>
</dbReference>
<keyword evidence="1" id="KW-1133">Transmembrane helix</keyword>
<name>A0A1L6MWJ6_9BACT</name>
<feature type="transmembrane region" description="Helical" evidence="1">
    <location>
        <begin position="219"/>
        <end position="239"/>
    </location>
</feature>
<sequence length="761" mass="84637">MELVSFSPLVRMAGVGIVLGMGGVGCFSFMAGLGYEHALVSGLIVPSVAAVVCAFEQRKKEKQGLIVLLQGMGVGAFLANLSFLAGVLHGWRVGFCDLGQDISFFWLTAGLGSLLGGAWGACSGWIGCRWGWGRMICAVVACAAPLASVGVSLCRFYGSPMVFSLDPFFGYFNGALYDIVLGHRVPLLTYRIGTLSTLLGALAFALWHDRREASSRKKWFSHWLLLGMILWGISGAMTWCGPRLGHWQTSHSIAQQLGGLARGNRCHVFYPVGIGIRRAALLVKDCEEQLARVESRLKVRGPDTIQVFFFESAEQKKHLMGAGEILIAKPWRHEVYLQMHSYPHPVLSHELAHVVAASFGRGPFRIAGEWGGWLPNPGLIEGLAVAVSPDEGELTAEQWARVLMDLNRMPSFHSLFSLNFLGSSAVKNYTLSGAFLRWLMMEKGIGTVRDWYSGESIEALTGEAWPALEHQFRTFLKTLKAPPAEAYAYALSAFERPGIFGLTCPHALEVMRQKADQDRHAGRWLAAIHRYDRILSYDSQDERARFGRAMAIYRLKGPQEGVQALQAFASDLRGSQLWRDRAVEALADDAFVQGRYAEAKARYEELATRGFEGGVARTLEIKAMACTDPEIRHALFPALWNKWIDPPPDAWIVASYLTRWMERSKNSLGAYLLARHFFERGWYLEAKNYMDHALEQGLPTVGLEREALRIRVFIACLLGSQEDLKNMCFTIDSKASFFEKGAEAKFTSLYDFLKFCHFSGP</sequence>
<feature type="transmembrane region" description="Helical" evidence="1">
    <location>
        <begin position="37"/>
        <end position="55"/>
    </location>
</feature>
<dbReference type="RefSeq" id="WP_075276556.1">
    <property type="nucleotide sequence ID" value="NZ_CP016908.1"/>
</dbReference>
<organism evidence="2 3">
    <name type="scientific">Pajaroellobacter abortibovis</name>
    <dbReference type="NCBI Taxonomy" id="1882918"/>
    <lineage>
        <taxon>Bacteria</taxon>
        <taxon>Pseudomonadati</taxon>
        <taxon>Myxococcota</taxon>
        <taxon>Polyangia</taxon>
        <taxon>Polyangiales</taxon>
        <taxon>Polyangiaceae</taxon>
    </lineage>
</organism>
<feature type="transmembrane region" description="Helical" evidence="1">
    <location>
        <begin position="188"/>
        <end position="207"/>
    </location>
</feature>
<accession>A0A1L6MWJ6</accession>
<dbReference type="InterPro" id="IPR011990">
    <property type="entry name" value="TPR-like_helical_dom_sf"/>
</dbReference>
<dbReference type="Proteomes" id="UP000185544">
    <property type="component" value="Chromosome"/>
</dbReference>
<keyword evidence="1" id="KW-0812">Transmembrane</keyword>
<dbReference type="STRING" id="1882918.BCY86_03835"/>
<keyword evidence="1" id="KW-0472">Membrane</keyword>
<feature type="transmembrane region" description="Helical" evidence="1">
    <location>
        <begin position="67"/>
        <end position="91"/>
    </location>
</feature>
<dbReference type="Gene3D" id="1.25.40.10">
    <property type="entry name" value="Tetratricopeptide repeat domain"/>
    <property type="match status" value="1"/>
</dbReference>
<feature type="transmembrane region" description="Helical" evidence="1">
    <location>
        <begin position="135"/>
        <end position="158"/>
    </location>
</feature>
<evidence type="ECO:0000256" key="1">
    <source>
        <dbReference type="SAM" id="Phobius"/>
    </source>
</evidence>
<protein>
    <submittedName>
        <fullName evidence="2">Uncharacterized protein</fullName>
    </submittedName>
</protein>
<reference evidence="2 3" key="1">
    <citation type="submission" date="2016-08" db="EMBL/GenBank/DDBJ databases">
        <title>Identification and validation of antigenic proteins from Pajaroellobacter abortibovis using de-novo genome sequence assembly and reverse vaccinology.</title>
        <authorList>
            <person name="Welly B.T."/>
            <person name="Miller M.R."/>
            <person name="Stott J.L."/>
            <person name="Blanchard M.T."/>
            <person name="Islas-Trejo A.D."/>
            <person name="O'Rourke S.M."/>
            <person name="Young A.E."/>
            <person name="Medrano J.F."/>
            <person name="Van Eenennaam A.L."/>
        </authorList>
    </citation>
    <scope>NUCLEOTIDE SEQUENCE [LARGE SCALE GENOMIC DNA]</scope>
    <source>
        <strain evidence="2 3">BTF92-0548A/99-0131</strain>
    </source>
</reference>
<gene>
    <name evidence="2" type="ORF">BCY86_03835</name>
</gene>
<dbReference type="OrthoDB" id="1522169at2"/>